<feature type="region of interest" description="Disordered" evidence="1">
    <location>
        <begin position="310"/>
        <end position="339"/>
    </location>
</feature>
<evidence type="ECO:0000313" key="2">
    <source>
        <dbReference type="EMBL" id="KAG2174366.1"/>
    </source>
</evidence>
<comment type="caution">
    <text evidence="2">The sequence shown here is derived from an EMBL/GenBank/DDBJ whole genome shotgun (WGS) entry which is preliminary data.</text>
</comment>
<accession>A0A8H7U7L4</accession>
<sequence length="358" mass="40474">MSSPKPESITNHSSQADGETHISQAQEPITAIESDNGSQWATSFQMFFRSIGFTETYNAFEDELITLSDDYSKRLPQYISQLLTNLLPIIENDNNAVDSASTNEIFSAINSSESAKRKRSEGEEEREDSKLEKKIKKMNPDQIQIRATNEELRNRIEKFIQAKKSEVDASNRTEFLQRKESGENEGCARTDAREIDRNIQMKFDIVNNEDGPLQRSLVTSASHVKVGSTIRKESGADERLQNLEDHLNIRYGNNSKNDVSLFERIKVIEDTIVQIEKQNPLWAAVHFNQPNRVFPPPPVVHLITPLETTSQNPAEQKSYTSSAIVPTSPQPLKPTGRANSSLTRAVIEQLARKQNQFE</sequence>
<proteinExistence type="predicted"/>
<organism evidence="2 3">
    <name type="scientific">Mortierella isabellina</name>
    <name type="common">Filamentous fungus</name>
    <name type="synonym">Umbelopsis isabellina</name>
    <dbReference type="NCBI Taxonomy" id="91625"/>
    <lineage>
        <taxon>Eukaryota</taxon>
        <taxon>Fungi</taxon>
        <taxon>Fungi incertae sedis</taxon>
        <taxon>Mucoromycota</taxon>
        <taxon>Mucoromycotina</taxon>
        <taxon>Umbelopsidomycetes</taxon>
        <taxon>Umbelopsidales</taxon>
        <taxon>Umbelopsidaceae</taxon>
        <taxon>Umbelopsis</taxon>
    </lineage>
</organism>
<evidence type="ECO:0000256" key="1">
    <source>
        <dbReference type="SAM" id="MobiDB-lite"/>
    </source>
</evidence>
<keyword evidence="3" id="KW-1185">Reference proteome</keyword>
<dbReference type="AlphaFoldDB" id="A0A8H7U7L4"/>
<reference evidence="2" key="1">
    <citation type="submission" date="2020-12" db="EMBL/GenBank/DDBJ databases">
        <title>Metabolic potential, ecology and presence of endohyphal bacteria is reflected in genomic diversity of Mucoromycotina.</title>
        <authorList>
            <person name="Muszewska A."/>
            <person name="Okrasinska A."/>
            <person name="Steczkiewicz K."/>
            <person name="Drgas O."/>
            <person name="Orlowska M."/>
            <person name="Perlinska-Lenart U."/>
            <person name="Aleksandrzak-Piekarczyk T."/>
            <person name="Szatraj K."/>
            <person name="Zielenkiewicz U."/>
            <person name="Pilsyk S."/>
            <person name="Malc E."/>
            <person name="Mieczkowski P."/>
            <person name="Kruszewska J.S."/>
            <person name="Biernat P."/>
            <person name="Pawlowska J."/>
        </authorList>
    </citation>
    <scope>NUCLEOTIDE SEQUENCE</scope>
    <source>
        <strain evidence="2">WA0000067209</strain>
    </source>
</reference>
<feature type="compositionally biased region" description="Polar residues" evidence="1">
    <location>
        <begin position="310"/>
        <end position="327"/>
    </location>
</feature>
<gene>
    <name evidence="2" type="ORF">INT43_004389</name>
</gene>
<dbReference type="OrthoDB" id="5531344at2759"/>
<evidence type="ECO:0000313" key="3">
    <source>
        <dbReference type="Proteomes" id="UP000654370"/>
    </source>
</evidence>
<feature type="region of interest" description="Disordered" evidence="1">
    <location>
        <begin position="1"/>
        <end position="22"/>
    </location>
</feature>
<name>A0A8H7U7L4_MORIS</name>
<dbReference type="EMBL" id="JAEPQZ010000013">
    <property type="protein sequence ID" value="KAG2174366.1"/>
    <property type="molecule type" value="Genomic_DNA"/>
</dbReference>
<protein>
    <submittedName>
        <fullName evidence="2">Uncharacterized protein</fullName>
    </submittedName>
</protein>
<feature type="region of interest" description="Disordered" evidence="1">
    <location>
        <begin position="111"/>
        <end position="134"/>
    </location>
</feature>
<dbReference type="Proteomes" id="UP000654370">
    <property type="component" value="Unassembled WGS sequence"/>
</dbReference>